<comment type="caution">
    <text evidence="2">The sequence shown here is derived from an EMBL/GenBank/DDBJ whole genome shotgun (WGS) entry which is preliminary data.</text>
</comment>
<evidence type="ECO:0000313" key="3">
    <source>
        <dbReference type="Proteomes" id="UP000242616"/>
    </source>
</evidence>
<dbReference type="EMBL" id="LBFC01000022">
    <property type="protein sequence ID" value="ONN26663.1"/>
    <property type="molecule type" value="Genomic_DNA"/>
</dbReference>
<feature type="transmembrane region" description="Helical" evidence="1">
    <location>
        <begin position="6"/>
        <end position="30"/>
    </location>
</feature>
<keyword evidence="1" id="KW-1133">Transmembrane helix</keyword>
<evidence type="ECO:0000256" key="1">
    <source>
        <dbReference type="SAM" id="Phobius"/>
    </source>
</evidence>
<dbReference type="Proteomes" id="UP000242616">
    <property type="component" value="Unassembled WGS sequence"/>
</dbReference>
<sequence>MQKKYLILYLLIFNVLIFSISQHLGVKYIFRNTQFDKYLILTSSTQRTVIVYNMETEKIEYYFTNVGIFPAISYLDKNLLLIIDTVGTKLISLNLKTHEKNLKHLEKKPIFYQRDKDKVYILDTDGNLYGYSFTLHLEYYYKFLSAPNYFYIYKNYPLGLFIWKKEVDLEYKKKLYNFNLITPSFLVEDYVVDTRGGNILYLVNFKNYKTSPYISFVLNWNKKIYFGSMFSNEIYTIKNDKIELWKKLQYTPTNAKVINNKLYILSAPYNKLIVFNSNGNTKEFKTDKYPIDIFSYKNKVFVICAENGVINIF</sequence>
<evidence type="ECO:0000313" key="2">
    <source>
        <dbReference type="EMBL" id="ONN26663.1"/>
    </source>
</evidence>
<keyword evidence="1" id="KW-0472">Membrane</keyword>
<reference evidence="2 3" key="1">
    <citation type="submission" date="2015-06" db="EMBL/GenBank/DDBJ databases">
        <title>Genome sequencing of Thermotogales isolates from hydrothermal vents.</title>
        <authorList>
            <person name="Haverkamp T.H."/>
            <person name="Kublanov I.V."/>
            <person name="Nesbo C.L."/>
        </authorList>
    </citation>
    <scope>NUCLEOTIDE SEQUENCE [LARGE SCALE GENOMIC DNA]</scope>
    <source>
        <strain evidence="3">ik275mar</strain>
    </source>
</reference>
<proteinExistence type="predicted"/>
<accession>A0ABX3IH75</accession>
<name>A0ABX3IH75_9BACT</name>
<protein>
    <submittedName>
        <fullName evidence="2">Uncharacterized protein</fullName>
    </submittedName>
</protein>
<organism evidence="2 3">
    <name type="scientific">Thermosipho affectus</name>
    <dbReference type="NCBI Taxonomy" id="660294"/>
    <lineage>
        <taxon>Bacteria</taxon>
        <taxon>Thermotogati</taxon>
        <taxon>Thermotogota</taxon>
        <taxon>Thermotogae</taxon>
        <taxon>Thermotogales</taxon>
        <taxon>Fervidobacteriaceae</taxon>
        <taxon>Thermosipho</taxon>
    </lineage>
</organism>
<keyword evidence="1" id="KW-0812">Transmembrane</keyword>
<dbReference type="SUPFAM" id="SSF63829">
    <property type="entry name" value="Calcium-dependent phosphotriesterase"/>
    <property type="match status" value="1"/>
</dbReference>
<gene>
    <name evidence="2" type="ORF">XJ44_07245</name>
</gene>
<keyword evidence="3" id="KW-1185">Reference proteome</keyword>